<gene>
    <name evidence="2" type="ORF">NDU88_001343</name>
</gene>
<evidence type="ECO:0000313" key="3">
    <source>
        <dbReference type="Proteomes" id="UP001066276"/>
    </source>
</evidence>
<evidence type="ECO:0000313" key="2">
    <source>
        <dbReference type="EMBL" id="KAJ1176060.1"/>
    </source>
</evidence>
<evidence type="ECO:0000256" key="1">
    <source>
        <dbReference type="SAM" id="MobiDB-lite"/>
    </source>
</evidence>
<feature type="compositionally biased region" description="Basic and acidic residues" evidence="1">
    <location>
        <begin position="34"/>
        <end position="50"/>
    </location>
</feature>
<proteinExistence type="predicted"/>
<sequence length="152" mass="17270">MNKDFRNRVFAKAGRLRGRLSGHAASNSPPTIRPARDSRLPRTHSTRPEPKQVVPASMEAVSSPTTTPAPTLKHPLRSPCNAIKEEFLFFLLRHPLVLKKQPISWLDPMPSCFVKTVLFITLRLFFFLTAKKEEDVWQMEQIVSVRPPIGSE</sequence>
<comment type="caution">
    <text evidence="2">The sequence shown here is derived from an EMBL/GenBank/DDBJ whole genome shotgun (WGS) entry which is preliminary data.</text>
</comment>
<dbReference type="EMBL" id="JANPWB010000006">
    <property type="protein sequence ID" value="KAJ1176060.1"/>
    <property type="molecule type" value="Genomic_DNA"/>
</dbReference>
<accession>A0AAV7TI14</accession>
<keyword evidence="3" id="KW-1185">Reference proteome</keyword>
<feature type="region of interest" description="Disordered" evidence="1">
    <location>
        <begin position="16"/>
        <end position="70"/>
    </location>
</feature>
<reference evidence="2" key="1">
    <citation type="journal article" date="2022" name="bioRxiv">
        <title>Sequencing and chromosome-scale assembly of the giantPleurodeles waltlgenome.</title>
        <authorList>
            <person name="Brown T."/>
            <person name="Elewa A."/>
            <person name="Iarovenko S."/>
            <person name="Subramanian E."/>
            <person name="Araus A.J."/>
            <person name="Petzold A."/>
            <person name="Susuki M."/>
            <person name="Suzuki K.-i.T."/>
            <person name="Hayashi T."/>
            <person name="Toyoda A."/>
            <person name="Oliveira C."/>
            <person name="Osipova E."/>
            <person name="Leigh N.D."/>
            <person name="Simon A."/>
            <person name="Yun M.H."/>
        </authorList>
    </citation>
    <scope>NUCLEOTIDE SEQUENCE</scope>
    <source>
        <strain evidence="2">20211129_DDA</strain>
        <tissue evidence="2">Liver</tissue>
    </source>
</reference>
<protein>
    <submittedName>
        <fullName evidence="2">Uncharacterized protein</fullName>
    </submittedName>
</protein>
<dbReference type="Proteomes" id="UP001066276">
    <property type="component" value="Chromosome 3_2"/>
</dbReference>
<organism evidence="2 3">
    <name type="scientific">Pleurodeles waltl</name>
    <name type="common">Iberian ribbed newt</name>
    <dbReference type="NCBI Taxonomy" id="8319"/>
    <lineage>
        <taxon>Eukaryota</taxon>
        <taxon>Metazoa</taxon>
        <taxon>Chordata</taxon>
        <taxon>Craniata</taxon>
        <taxon>Vertebrata</taxon>
        <taxon>Euteleostomi</taxon>
        <taxon>Amphibia</taxon>
        <taxon>Batrachia</taxon>
        <taxon>Caudata</taxon>
        <taxon>Salamandroidea</taxon>
        <taxon>Salamandridae</taxon>
        <taxon>Pleurodelinae</taxon>
        <taxon>Pleurodeles</taxon>
    </lineage>
</organism>
<name>A0AAV7TI14_PLEWA</name>
<dbReference type="AlphaFoldDB" id="A0AAV7TI14"/>